<evidence type="ECO:0000256" key="2">
    <source>
        <dbReference type="ARBA" id="ARBA00004760"/>
    </source>
</evidence>
<protein>
    <recommendedName>
        <fullName evidence="15">Alkaline ceramidase</fullName>
        <ecNumber evidence="15">3.5.1.-</ecNumber>
    </recommendedName>
</protein>
<keyword evidence="15" id="KW-0443">Lipid metabolism</keyword>
<reference evidence="16" key="1">
    <citation type="submission" date="2022-12" db="EMBL/GenBank/DDBJ databases">
        <authorList>
            <person name="Alioto T."/>
            <person name="Alioto T."/>
            <person name="Gomez Garrido J."/>
        </authorList>
    </citation>
    <scope>NUCLEOTIDE SEQUENCE</scope>
</reference>
<evidence type="ECO:0000256" key="3">
    <source>
        <dbReference type="ARBA" id="ARBA00004991"/>
    </source>
</evidence>
<evidence type="ECO:0000256" key="5">
    <source>
        <dbReference type="ARBA" id="ARBA00022692"/>
    </source>
</evidence>
<comment type="pathway">
    <text evidence="2">Lipid metabolism; sphingolipid metabolism.</text>
</comment>
<evidence type="ECO:0000256" key="4">
    <source>
        <dbReference type="ARBA" id="ARBA00009780"/>
    </source>
</evidence>
<keyword evidence="7" id="KW-0746">Sphingolipid metabolism</keyword>
<evidence type="ECO:0000256" key="9">
    <source>
        <dbReference type="ARBA" id="ARBA00023136"/>
    </source>
</evidence>
<evidence type="ECO:0000256" key="15">
    <source>
        <dbReference type="RuleBase" id="RU364079"/>
    </source>
</evidence>
<evidence type="ECO:0000256" key="1">
    <source>
        <dbReference type="ARBA" id="ARBA00004141"/>
    </source>
</evidence>
<evidence type="ECO:0000256" key="10">
    <source>
        <dbReference type="ARBA" id="ARBA00047401"/>
    </source>
</evidence>
<keyword evidence="13" id="KW-0479">Metal-binding</keyword>
<name>A0AA35PRR7_9SAUR</name>
<evidence type="ECO:0000256" key="8">
    <source>
        <dbReference type="ARBA" id="ARBA00022989"/>
    </source>
</evidence>
<feature type="binding site" evidence="13">
    <location>
        <position position="14"/>
    </location>
    <ligand>
        <name>Ca(2+)</name>
        <dbReference type="ChEBI" id="CHEBI:29108"/>
    </ligand>
</feature>
<feature type="transmembrane region" description="Helical" evidence="15">
    <location>
        <begin position="170"/>
        <end position="187"/>
    </location>
</feature>
<comment type="function">
    <text evidence="15">Hydrolyzes the sphingolipid ceramide into sphingosine and free fatty acid.</text>
</comment>
<evidence type="ECO:0000256" key="6">
    <source>
        <dbReference type="ARBA" id="ARBA00022801"/>
    </source>
</evidence>
<evidence type="ECO:0000256" key="12">
    <source>
        <dbReference type="ARBA" id="ARBA00049511"/>
    </source>
</evidence>
<accession>A0AA35PRR7</accession>
<feature type="transmembrane region" description="Helical" evidence="15">
    <location>
        <begin position="119"/>
        <end position="136"/>
    </location>
</feature>
<evidence type="ECO:0000313" key="16">
    <source>
        <dbReference type="EMBL" id="CAI5798971.1"/>
    </source>
</evidence>
<gene>
    <name evidence="16" type="ORF">PODLI_1B028207</name>
</gene>
<comment type="catalytic activity">
    <reaction evidence="10">
        <text>N-(9Z-octadecenoyl)-sphing-4-enine + H2O = sphing-4-enine + (9Z)-octadecenoate</text>
        <dbReference type="Rhea" id="RHEA:41299"/>
        <dbReference type="ChEBI" id="CHEBI:15377"/>
        <dbReference type="ChEBI" id="CHEBI:30823"/>
        <dbReference type="ChEBI" id="CHEBI:57756"/>
        <dbReference type="ChEBI" id="CHEBI:77996"/>
    </reaction>
    <physiologicalReaction direction="left-to-right" evidence="10">
        <dbReference type="Rhea" id="RHEA:41300"/>
    </physiologicalReaction>
</comment>
<keyword evidence="8 15" id="KW-1133">Transmembrane helix</keyword>
<keyword evidence="13" id="KW-0106">Calcium</keyword>
<dbReference type="GO" id="GO:0016020">
    <property type="term" value="C:membrane"/>
    <property type="evidence" value="ECO:0007669"/>
    <property type="project" value="UniProtKB-SubCell"/>
</dbReference>
<evidence type="ECO:0000256" key="7">
    <source>
        <dbReference type="ARBA" id="ARBA00022919"/>
    </source>
</evidence>
<comment type="catalytic activity">
    <reaction evidence="11">
        <text>an N-acylsphing-4-enine + H2O = sphing-4-enine + a fatty acid</text>
        <dbReference type="Rhea" id="RHEA:20856"/>
        <dbReference type="ChEBI" id="CHEBI:15377"/>
        <dbReference type="ChEBI" id="CHEBI:28868"/>
        <dbReference type="ChEBI" id="CHEBI:52639"/>
        <dbReference type="ChEBI" id="CHEBI:57756"/>
        <dbReference type="EC" id="3.5.1.23"/>
    </reaction>
    <physiologicalReaction direction="left-to-right" evidence="11">
        <dbReference type="Rhea" id="RHEA:20857"/>
    </physiologicalReaction>
</comment>
<dbReference type="Proteomes" id="UP001178461">
    <property type="component" value="Chromosome 18"/>
</dbReference>
<comment type="catalytic activity">
    <reaction evidence="12">
        <text>an N-acylsphinganine + H2O = sphinganine + a fatty acid</text>
        <dbReference type="Rhea" id="RHEA:33551"/>
        <dbReference type="ChEBI" id="CHEBI:15377"/>
        <dbReference type="ChEBI" id="CHEBI:28868"/>
        <dbReference type="ChEBI" id="CHEBI:31488"/>
        <dbReference type="ChEBI" id="CHEBI:57817"/>
    </reaction>
    <physiologicalReaction direction="left-to-right" evidence="12">
        <dbReference type="Rhea" id="RHEA:33552"/>
    </physiologicalReaction>
</comment>
<evidence type="ECO:0000256" key="13">
    <source>
        <dbReference type="PIRSR" id="PIRSR608901-1"/>
    </source>
</evidence>
<comment type="caution">
    <text evidence="15">Lacks conserved residue(s) required for the propagation of feature annotation.</text>
</comment>
<dbReference type="GO" id="GO:0005783">
    <property type="term" value="C:endoplasmic reticulum"/>
    <property type="evidence" value="ECO:0007669"/>
    <property type="project" value="TreeGrafter"/>
</dbReference>
<evidence type="ECO:0000256" key="14">
    <source>
        <dbReference type="PIRSR" id="PIRSR608901-2"/>
    </source>
</evidence>
<keyword evidence="9 15" id="KW-0472">Membrane</keyword>
<keyword evidence="5 15" id="KW-0812">Transmembrane</keyword>
<feature type="binding site" evidence="13">
    <location>
        <position position="13"/>
    </location>
    <ligand>
        <name>Ca(2+)</name>
        <dbReference type="ChEBI" id="CHEBI:29108"/>
    </ligand>
</feature>
<organism evidence="16 17">
    <name type="scientific">Podarcis lilfordi</name>
    <name type="common">Lilford's wall lizard</name>
    <dbReference type="NCBI Taxonomy" id="74358"/>
    <lineage>
        <taxon>Eukaryota</taxon>
        <taxon>Metazoa</taxon>
        <taxon>Chordata</taxon>
        <taxon>Craniata</taxon>
        <taxon>Vertebrata</taxon>
        <taxon>Euteleostomi</taxon>
        <taxon>Lepidosauria</taxon>
        <taxon>Squamata</taxon>
        <taxon>Bifurcata</taxon>
        <taxon>Unidentata</taxon>
        <taxon>Episquamata</taxon>
        <taxon>Laterata</taxon>
        <taxon>Lacertibaenia</taxon>
        <taxon>Lacertidae</taxon>
        <taxon>Podarcis</taxon>
    </lineage>
</organism>
<dbReference type="EC" id="3.5.1.-" evidence="15"/>
<feature type="binding site" evidence="13">
    <location>
        <position position="18"/>
    </location>
    <ligand>
        <name>Ca(2+)</name>
        <dbReference type="ChEBI" id="CHEBI:29108"/>
    </ligand>
</feature>
<dbReference type="PANTHER" id="PTHR46139">
    <property type="entry name" value="ALKALINE CERAMIDASE"/>
    <property type="match status" value="1"/>
</dbReference>
<feature type="transmembrane region" description="Helical" evidence="15">
    <location>
        <begin position="90"/>
        <end position="107"/>
    </location>
</feature>
<sequence length="263" mass="30810">MPSIFAYQSAEVDWCEENFAQSEYIAEYYNTISNVGFFILPPIMMFLNPQYIQYRPVPIPGLTIMSTLIGLFSGYFHMTLSYAGQMLDELSILWAISLCYAFWLPVHYYPSFIKNRDQFMWLVGVLTVFSTLMSFVKPTLNAYALNSVALHLLYLSNLEFRKCNNVRVHRLIRTMVVWWCIAITCWLTDKFMCGICQRANFTYLHSIWHLCIVVTIFYCATTVVYFDVFYELPSSEPDVVYWPSEGSFFALPYINLPKFKKQC</sequence>
<comment type="cofactor">
    <cofactor evidence="14">
        <name>Zn(2+)</name>
        <dbReference type="ChEBI" id="CHEBI:29105"/>
    </cofactor>
</comment>
<comment type="subcellular location">
    <subcellularLocation>
        <location evidence="1">Membrane</location>
        <topology evidence="1">Multi-pass membrane protein</topology>
    </subcellularLocation>
</comment>
<feature type="binding site" evidence="13">
    <location>
        <position position="16"/>
    </location>
    <ligand>
        <name>Ca(2+)</name>
        <dbReference type="ChEBI" id="CHEBI:29108"/>
    </ligand>
</feature>
<feature type="transmembrane region" description="Helical" evidence="15">
    <location>
        <begin position="28"/>
        <end position="47"/>
    </location>
</feature>
<feature type="binding site" evidence="13">
    <location>
        <position position="27"/>
    </location>
    <ligand>
        <name>Ca(2+)</name>
        <dbReference type="ChEBI" id="CHEBI:29108"/>
    </ligand>
</feature>
<keyword evidence="14" id="KW-0862">Zinc</keyword>
<feature type="binding site" evidence="14">
    <location>
        <position position="205"/>
    </location>
    <ligand>
        <name>Zn(2+)</name>
        <dbReference type="ChEBI" id="CHEBI:29105"/>
        <note>catalytic</note>
    </ligand>
</feature>
<proteinExistence type="inferred from homology"/>
<keyword evidence="6 15" id="KW-0378">Hydrolase</keyword>
<feature type="transmembrane region" description="Helical" evidence="15">
    <location>
        <begin position="207"/>
        <end position="226"/>
    </location>
</feature>
<comment type="pathway">
    <text evidence="3">Sphingolipid metabolism.</text>
</comment>
<dbReference type="AlphaFoldDB" id="A0AA35PRR7"/>
<dbReference type="PANTHER" id="PTHR46139:SF2">
    <property type="entry name" value="ALKALINE CERAMIDASE 1"/>
    <property type="match status" value="1"/>
</dbReference>
<comment type="similarity">
    <text evidence="4 15">Belongs to the alkaline ceramidase family.</text>
</comment>
<evidence type="ECO:0000313" key="17">
    <source>
        <dbReference type="Proteomes" id="UP001178461"/>
    </source>
</evidence>
<dbReference type="InterPro" id="IPR008901">
    <property type="entry name" value="ACER"/>
</dbReference>
<dbReference type="Pfam" id="PF05875">
    <property type="entry name" value="Ceramidase"/>
    <property type="match status" value="1"/>
</dbReference>
<feature type="transmembrane region" description="Helical" evidence="15">
    <location>
        <begin position="59"/>
        <end position="78"/>
    </location>
</feature>
<dbReference type="GO" id="GO:0046512">
    <property type="term" value="P:sphingosine biosynthetic process"/>
    <property type="evidence" value="ECO:0007669"/>
    <property type="project" value="UniProtKB-ARBA"/>
</dbReference>
<evidence type="ECO:0000256" key="11">
    <source>
        <dbReference type="ARBA" id="ARBA00048323"/>
    </source>
</evidence>
<keyword evidence="17" id="KW-1185">Reference proteome</keyword>
<feature type="binding site" evidence="14">
    <location>
        <position position="209"/>
    </location>
    <ligand>
        <name>Zn(2+)</name>
        <dbReference type="ChEBI" id="CHEBI:29105"/>
        <note>catalytic</note>
    </ligand>
</feature>
<dbReference type="GO" id="GO:0046872">
    <property type="term" value="F:metal ion binding"/>
    <property type="evidence" value="ECO:0007669"/>
    <property type="project" value="UniProtKB-KW"/>
</dbReference>
<dbReference type="GO" id="GO:0046514">
    <property type="term" value="P:ceramide catabolic process"/>
    <property type="evidence" value="ECO:0007669"/>
    <property type="project" value="TreeGrafter"/>
</dbReference>
<dbReference type="EMBL" id="OX395144">
    <property type="protein sequence ID" value="CAI5798971.1"/>
    <property type="molecule type" value="Genomic_DNA"/>
</dbReference>
<feature type="binding site" evidence="14">
    <location>
        <position position="77"/>
    </location>
    <ligand>
        <name>Zn(2+)</name>
        <dbReference type="ChEBI" id="CHEBI:29105"/>
        <note>catalytic</note>
    </ligand>
</feature>
<dbReference type="GO" id="GO:0017040">
    <property type="term" value="F:N-acylsphingosine amidohydrolase activity"/>
    <property type="evidence" value="ECO:0007669"/>
    <property type="project" value="UniProtKB-EC"/>
</dbReference>